<feature type="transmembrane region" description="Helical" evidence="10">
    <location>
        <begin position="356"/>
        <end position="381"/>
    </location>
</feature>
<dbReference type="GO" id="GO:0005886">
    <property type="term" value="C:plasma membrane"/>
    <property type="evidence" value="ECO:0007669"/>
    <property type="project" value="UniProtKB-SubCell"/>
</dbReference>
<dbReference type="InterPro" id="IPR028362">
    <property type="entry name" value="AlgI"/>
</dbReference>
<accession>A0A845QHP3</accession>
<dbReference type="PANTHER" id="PTHR13285">
    <property type="entry name" value="ACYLTRANSFERASE"/>
    <property type="match status" value="1"/>
</dbReference>
<evidence type="ECO:0000256" key="5">
    <source>
        <dbReference type="ARBA" id="ARBA00022692"/>
    </source>
</evidence>
<reference evidence="11 12" key="1">
    <citation type="submission" date="2018-08" db="EMBL/GenBank/DDBJ databases">
        <title>Murine metabolic-syndrome-specific gut microbial biobank.</title>
        <authorList>
            <person name="Liu C."/>
        </authorList>
    </citation>
    <scope>NUCLEOTIDE SEQUENCE [LARGE SCALE GENOMIC DNA]</scope>
    <source>
        <strain evidence="11 12">28</strain>
    </source>
</reference>
<keyword evidence="3 9" id="KW-1003">Cell membrane</keyword>
<protein>
    <submittedName>
        <fullName evidence="11">MBOAT family protein</fullName>
    </submittedName>
</protein>
<dbReference type="InterPro" id="IPR004299">
    <property type="entry name" value="MBOAT_fam"/>
</dbReference>
<dbReference type="Pfam" id="PF03062">
    <property type="entry name" value="MBOAT"/>
    <property type="match status" value="1"/>
</dbReference>
<dbReference type="PANTHER" id="PTHR13285:SF23">
    <property type="entry name" value="TEICHOIC ACID D-ALANYLTRANSFERASE"/>
    <property type="match status" value="1"/>
</dbReference>
<dbReference type="InterPro" id="IPR051085">
    <property type="entry name" value="MB_O-acyltransferase"/>
</dbReference>
<keyword evidence="5 10" id="KW-0812">Transmembrane</keyword>
<evidence type="ECO:0000256" key="6">
    <source>
        <dbReference type="ARBA" id="ARBA00022989"/>
    </source>
</evidence>
<evidence type="ECO:0000256" key="8">
    <source>
        <dbReference type="ARBA" id="ARBA00023315"/>
    </source>
</evidence>
<name>A0A845QHP3_9FIRM</name>
<evidence type="ECO:0000313" key="12">
    <source>
        <dbReference type="Proteomes" id="UP000446866"/>
    </source>
</evidence>
<feature type="transmembrane region" description="Helical" evidence="10">
    <location>
        <begin position="324"/>
        <end position="344"/>
    </location>
</feature>
<evidence type="ECO:0000256" key="2">
    <source>
        <dbReference type="ARBA" id="ARBA00010323"/>
    </source>
</evidence>
<feature type="transmembrane region" description="Helical" evidence="10">
    <location>
        <begin position="220"/>
        <end position="240"/>
    </location>
</feature>
<dbReference type="GO" id="GO:0016746">
    <property type="term" value="F:acyltransferase activity"/>
    <property type="evidence" value="ECO:0007669"/>
    <property type="project" value="UniProtKB-KW"/>
</dbReference>
<feature type="transmembrane region" description="Helical" evidence="10">
    <location>
        <begin position="80"/>
        <end position="100"/>
    </location>
</feature>
<organism evidence="11 12">
    <name type="scientific">Anaerotruncus colihominis</name>
    <dbReference type="NCBI Taxonomy" id="169435"/>
    <lineage>
        <taxon>Bacteria</taxon>
        <taxon>Bacillati</taxon>
        <taxon>Bacillota</taxon>
        <taxon>Clostridia</taxon>
        <taxon>Eubacteriales</taxon>
        <taxon>Oscillospiraceae</taxon>
        <taxon>Anaerotruncus</taxon>
    </lineage>
</organism>
<feature type="transmembrane region" description="Helical" evidence="10">
    <location>
        <begin position="47"/>
        <end position="68"/>
    </location>
</feature>
<dbReference type="Proteomes" id="UP000446866">
    <property type="component" value="Unassembled WGS sequence"/>
</dbReference>
<dbReference type="AlphaFoldDB" id="A0A845QHP3"/>
<evidence type="ECO:0000313" key="11">
    <source>
        <dbReference type="EMBL" id="NBH60197.1"/>
    </source>
</evidence>
<keyword evidence="8 9" id="KW-0012">Acyltransferase</keyword>
<comment type="similarity">
    <text evidence="2 9">Belongs to the membrane-bound acyltransferase family.</text>
</comment>
<gene>
    <name evidence="11" type="ORF">D0435_00710</name>
</gene>
<proteinExistence type="inferred from homology"/>
<dbReference type="InterPro" id="IPR024194">
    <property type="entry name" value="Ac/AlaTfrase_AlgI/DltB"/>
</dbReference>
<feature type="transmembrane region" description="Helical" evidence="10">
    <location>
        <begin position="142"/>
        <end position="162"/>
    </location>
</feature>
<dbReference type="RefSeq" id="WP_160200496.1">
    <property type="nucleotide sequence ID" value="NZ_QXWK01000001.1"/>
</dbReference>
<dbReference type="GO" id="GO:0042121">
    <property type="term" value="P:alginic acid biosynthetic process"/>
    <property type="evidence" value="ECO:0007669"/>
    <property type="project" value="InterPro"/>
</dbReference>
<sequence>MVFSSTAFLLAFLPTVIILYYLVPKGMRNGVLLLGSLLFYGFGEPRYLLIMLVSILFNYGCGLAIPCCKNFGNNEHRPARLMLCFAALGNLIILGYFKYAGFFFGRLGFPEVVLPIGISFYTFQAMSYVIDVYREKAASQKNLLRFALYITLFPQLIAGPIVRYVTIQMQLAERESNLENFAEGARRFVMGLGKKVLLANQAGHIWDEISSMNIDQMPAATAWLGAIAFTFQIYFDFGGYSDMAIGLGRMFGFHFEENFNYPYTAKNITDFWRRWHISLSTWFKEYVYIPLGGNRKGMSRQVVNIFIVWALTGFWHGASWNFLWWGVYFGILLILEKVFLLRVLEKLPCFVQHAYALFFIVLGWVIFALTDGTTFFTYLKAMAFCSGLWNGRSGYFLATSGVLLVIMAFASTQFPSKCARALLGKLQRKPAVYLTVKNVTYLLILTASMAFLVSDTYNPFLYFRF</sequence>
<feature type="transmembrane region" description="Helical" evidence="10">
    <location>
        <begin position="431"/>
        <end position="453"/>
    </location>
</feature>
<evidence type="ECO:0000256" key="4">
    <source>
        <dbReference type="ARBA" id="ARBA00022679"/>
    </source>
</evidence>
<evidence type="ECO:0000256" key="1">
    <source>
        <dbReference type="ARBA" id="ARBA00004651"/>
    </source>
</evidence>
<feature type="transmembrane region" description="Helical" evidence="10">
    <location>
        <begin position="112"/>
        <end position="130"/>
    </location>
</feature>
<evidence type="ECO:0000256" key="9">
    <source>
        <dbReference type="PIRNR" id="PIRNR016636"/>
    </source>
</evidence>
<dbReference type="EMBL" id="QXWK01000001">
    <property type="protein sequence ID" value="NBH60197.1"/>
    <property type="molecule type" value="Genomic_DNA"/>
</dbReference>
<feature type="transmembrane region" description="Helical" evidence="10">
    <location>
        <begin position="302"/>
        <end position="318"/>
    </location>
</feature>
<evidence type="ECO:0000256" key="7">
    <source>
        <dbReference type="ARBA" id="ARBA00023136"/>
    </source>
</evidence>
<comment type="subcellular location">
    <subcellularLocation>
        <location evidence="1">Cell membrane</location>
        <topology evidence="1">Multi-pass membrane protein</topology>
    </subcellularLocation>
</comment>
<evidence type="ECO:0000256" key="3">
    <source>
        <dbReference type="ARBA" id="ARBA00022475"/>
    </source>
</evidence>
<keyword evidence="6 10" id="KW-1133">Transmembrane helix</keyword>
<keyword evidence="12" id="KW-1185">Reference proteome</keyword>
<keyword evidence="7 9" id="KW-0472">Membrane</keyword>
<dbReference type="PIRSF" id="PIRSF500217">
    <property type="entry name" value="AlgI"/>
    <property type="match status" value="1"/>
</dbReference>
<feature type="transmembrane region" description="Helical" evidence="10">
    <location>
        <begin position="393"/>
        <end position="410"/>
    </location>
</feature>
<feature type="transmembrane region" description="Helical" evidence="10">
    <location>
        <begin position="7"/>
        <end position="27"/>
    </location>
</feature>
<evidence type="ECO:0000256" key="10">
    <source>
        <dbReference type="SAM" id="Phobius"/>
    </source>
</evidence>
<comment type="caution">
    <text evidence="11">The sequence shown here is derived from an EMBL/GenBank/DDBJ whole genome shotgun (WGS) entry which is preliminary data.</text>
</comment>
<keyword evidence="4 9" id="KW-0808">Transferase</keyword>
<dbReference type="PIRSF" id="PIRSF016636">
    <property type="entry name" value="AlgI_DltB"/>
    <property type="match status" value="1"/>
</dbReference>